<reference evidence="3 4" key="1">
    <citation type="submission" date="2020-08" db="EMBL/GenBank/DDBJ databases">
        <title>Genomic Encyclopedia of Type Strains, Phase IV (KMG-IV): sequencing the most valuable type-strain genomes for metagenomic binning, comparative biology and taxonomic classification.</title>
        <authorList>
            <person name="Goeker M."/>
        </authorList>
    </citation>
    <scope>NUCLEOTIDE SEQUENCE [LARGE SCALE GENOMIC DNA]</scope>
    <source>
        <strain evidence="3 4">DSM 23562</strain>
    </source>
</reference>
<dbReference type="Proteomes" id="UP000520814">
    <property type="component" value="Unassembled WGS sequence"/>
</dbReference>
<dbReference type="AlphaFoldDB" id="A0A7W9W6D4"/>
<dbReference type="EMBL" id="JACHGW010000002">
    <property type="protein sequence ID" value="MBB6049920.1"/>
    <property type="molecule type" value="Genomic_DNA"/>
</dbReference>
<evidence type="ECO:0000313" key="3">
    <source>
        <dbReference type="EMBL" id="MBB6049920.1"/>
    </source>
</evidence>
<sequence>MNFLPFLLLALAGQTPLQASFVADQYVEIRAQAKPIGRFMTAYDISDPKKREETYKPYLHIIDPETGKSITKGMGGEFTHHRGIFIGWNKLTVAGKTYDRWHMVGGEQVVKKVGVANSAWGESAISAPKIVWTGATRDETLIEERRDMIFGPPPTGAFVQVDFSSELKAVAGDTVFDGDPEHAGLHFRPTDATERANTVYLYPKADANAHKDRDYPWVGMTYTADGQKYSVVMLSHPSNPSGTAWSAYRNYGRFGAFYKTAIKKDETLKIQARFVVYRGELPSPEAIQALWNRYSGKKEPLTSSTRKPAEQPAPKK</sequence>
<dbReference type="Pfam" id="PF14100">
    <property type="entry name" value="DUF6807"/>
    <property type="match status" value="1"/>
</dbReference>
<proteinExistence type="predicted"/>
<keyword evidence="4" id="KW-1185">Reference proteome</keyword>
<evidence type="ECO:0000313" key="4">
    <source>
        <dbReference type="Proteomes" id="UP000520814"/>
    </source>
</evidence>
<organism evidence="3 4">
    <name type="scientific">Armatimonas rosea</name>
    <dbReference type="NCBI Taxonomy" id="685828"/>
    <lineage>
        <taxon>Bacteria</taxon>
        <taxon>Bacillati</taxon>
        <taxon>Armatimonadota</taxon>
        <taxon>Armatimonadia</taxon>
        <taxon>Armatimonadales</taxon>
        <taxon>Armatimonadaceae</taxon>
        <taxon>Armatimonas</taxon>
    </lineage>
</organism>
<accession>A0A7W9W6D4</accession>
<comment type="caution">
    <text evidence="3">The sequence shown here is derived from an EMBL/GenBank/DDBJ whole genome shotgun (WGS) entry which is preliminary data.</text>
</comment>
<gene>
    <name evidence="3" type="ORF">HNQ39_001711</name>
</gene>
<feature type="chain" id="PRO_5031290212" description="Methane oxygenase PmoA" evidence="2">
    <location>
        <begin position="20"/>
        <end position="316"/>
    </location>
</feature>
<keyword evidence="2" id="KW-0732">Signal</keyword>
<feature type="region of interest" description="Disordered" evidence="1">
    <location>
        <begin position="297"/>
        <end position="316"/>
    </location>
</feature>
<feature type="signal peptide" evidence="2">
    <location>
        <begin position="1"/>
        <end position="19"/>
    </location>
</feature>
<evidence type="ECO:0008006" key="5">
    <source>
        <dbReference type="Google" id="ProtNLM"/>
    </source>
</evidence>
<evidence type="ECO:0000256" key="1">
    <source>
        <dbReference type="SAM" id="MobiDB-lite"/>
    </source>
</evidence>
<dbReference type="InterPro" id="IPR029475">
    <property type="entry name" value="DUF6807"/>
</dbReference>
<name>A0A7W9W6D4_ARMRO</name>
<evidence type="ECO:0000256" key="2">
    <source>
        <dbReference type="SAM" id="SignalP"/>
    </source>
</evidence>
<dbReference type="RefSeq" id="WP_184193903.1">
    <property type="nucleotide sequence ID" value="NZ_JACHGW010000002.1"/>
</dbReference>
<protein>
    <recommendedName>
        <fullName evidence="5">Methane oxygenase PmoA</fullName>
    </recommendedName>
</protein>